<comment type="similarity">
    <text evidence="1">Belongs to the metallo-dependent hydrolases superfamily. Adenosine and AMP deaminases family.</text>
</comment>
<dbReference type="Proteomes" id="UP000000689">
    <property type="component" value="Chromosome 2"/>
</dbReference>
<dbReference type="GeneID" id="11498459"/>
<dbReference type="OrthoDB" id="1723809at2759"/>
<protein>
    <submittedName>
        <fullName evidence="2">Uncharacterized protein</fullName>
    </submittedName>
</protein>
<dbReference type="PANTHER" id="PTHR11359:SF7">
    <property type="entry name" value="INACTIVE DEAMINASE YBR284W-RELATED"/>
    <property type="match status" value="1"/>
</dbReference>
<dbReference type="KEGG" id="ndi:NDAI_0B04910"/>
<dbReference type="GO" id="GO:0032264">
    <property type="term" value="P:IMP salvage"/>
    <property type="evidence" value="ECO:0007669"/>
    <property type="project" value="InterPro"/>
</dbReference>
<dbReference type="HOGENOM" id="CLU_003782_2_0_1"/>
<dbReference type="STRING" id="1071378.G0W6W4"/>
<organism evidence="2 3">
    <name type="scientific">Naumovozyma dairenensis (strain ATCC 10597 / BCRC 20456 / CBS 421 / NBRC 0211 / NRRL Y-12639)</name>
    <name type="common">Saccharomyces dairenensis</name>
    <dbReference type="NCBI Taxonomy" id="1071378"/>
    <lineage>
        <taxon>Eukaryota</taxon>
        <taxon>Fungi</taxon>
        <taxon>Dikarya</taxon>
        <taxon>Ascomycota</taxon>
        <taxon>Saccharomycotina</taxon>
        <taxon>Saccharomycetes</taxon>
        <taxon>Saccharomycetales</taxon>
        <taxon>Saccharomycetaceae</taxon>
        <taxon>Naumovozyma</taxon>
    </lineage>
</organism>
<dbReference type="OMA" id="TEKANWI"/>
<dbReference type="PANTHER" id="PTHR11359">
    <property type="entry name" value="AMP DEAMINASE"/>
    <property type="match status" value="1"/>
</dbReference>
<dbReference type="GO" id="GO:0003876">
    <property type="term" value="F:AMP deaminase activity"/>
    <property type="evidence" value="ECO:0007669"/>
    <property type="project" value="InterPro"/>
</dbReference>
<dbReference type="EMBL" id="HE580268">
    <property type="protein sequence ID" value="CCD23525.1"/>
    <property type="molecule type" value="Genomic_DNA"/>
</dbReference>
<reference evidence="2 3" key="1">
    <citation type="journal article" date="2011" name="Proc. Natl. Acad. Sci. U.S.A.">
        <title>Evolutionary erosion of yeast sex chromosomes by mating-type switching accidents.</title>
        <authorList>
            <person name="Gordon J.L."/>
            <person name="Armisen D."/>
            <person name="Proux-Wera E."/>
            <person name="Oheigeartaigh S.S."/>
            <person name="Byrne K.P."/>
            <person name="Wolfe K.H."/>
        </authorList>
    </citation>
    <scope>NUCLEOTIDE SEQUENCE [LARGE SCALE GENOMIC DNA]</scope>
    <source>
        <strain evidence="3">ATCC 10597 / BCRC 20456 / CBS 421 / NBRC 0211 / NRRL Y-12639</strain>
    </source>
</reference>
<dbReference type="InterPro" id="IPR006329">
    <property type="entry name" value="AMPD"/>
</dbReference>
<dbReference type="Pfam" id="PF19326">
    <property type="entry name" value="AMP_deaminase"/>
    <property type="match status" value="2"/>
</dbReference>
<gene>
    <name evidence="2" type="primary">NDAI0B04910</name>
    <name evidence="2" type="ordered locus">NDAI_0B04910</name>
</gene>
<sequence length="767" mass="89441">MKTMTLTESEELGDLQGYEHLIPAPRRSLALQHSLESSKDTKTSKLTLDDIDLTPLDTTFDKQMFLGLPMFLEKEREPDRTPVNRSMRAIYDDPPSGISDIIQAGELRKKYMSMLSQRNNLNNSNISLQSIELTSGRKKLLLITRTVGNVKHVTYRRDSVKMSILDSERIETLIAENDSNIPTFNEFKNDFDFMVKLTQSHNLNKIAGKRLQYLKDKFELYQSLNAKTEILQNKMVPHRDFYNTRKIDQNLLLSGCISQHQLNDFICKKIATDSERVVYINSTGSKFKLKDIFKIMNSCTEAVHFNMKIIDDEFLEWYHTRYLPNYHIIPFQVIDEEALKGKTLYFFLLAKTFLEFDNSIEGEYLAQLLKERVINPLEESVYQLAQLSVDFQFYPLDKDKDWWFTFSDWIVRWNLISPYIRWNIQLSRSYKKLFKVGRVENFQDYFDIIFNPLLTADNVNNSNLQIFLSSVCSFDLHTNVTDDYLWHSFLDTNCLPKLWTGKGDNPTISQYLYYIFVNISKINNIRFINSQNTFLYRSNCSPLNNHTSQFSDTLCFTTLLESLIGNFLLCNGGLLDSEPIWQNPTLIPYLFYLYQIPIVTQPLSSATNNRSNKLDISSLQMPEADSFRNVIMEEQSNYLANPFMTFFKIGFKVSLSSKSILFNNSYTAEPLVEEYGVASHIYLLNAADLCELARTSVQSSGYGSYQKRNWLGISSRKGGFFKDNMGFVDVWYDVEYDTSEKHNVPILRRKYRFQTLKQEWLFIMTSS</sequence>
<dbReference type="RefSeq" id="XP_003668768.1">
    <property type="nucleotide sequence ID" value="XM_003668720.1"/>
</dbReference>
<evidence type="ECO:0000256" key="1">
    <source>
        <dbReference type="ARBA" id="ARBA00006676"/>
    </source>
</evidence>
<keyword evidence="3" id="KW-1185">Reference proteome</keyword>
<dbReference type="Gene3D" id="3.20.20.140">
    <property type="entry name" value="Metal-dependent hydrolases"/>
    <property type="match status" value="2"/>
</dbReference>
<dbReference type="GO" id="GO:0005829">
    <property type="term" value="C:cytosol"/>
    <property type="evidence" value="ECO:0007669"/>
    <property type="project" value="TreeGrafter"/>
</dbReference>
<evidence type="ECO:0000313" key="2">
    <source>
        <dbReference type="EMBL" id="CCD23525.1"/>
    </source>
</evidence>
<proteinExistence type="inferred from homology"/>
<accession>G0W6W4</accession>
<name>G0W6W4_NAUDC</name>
<dbReference type="AlphaFoldDB" id="G0W6W4"/>
<dbReference type="SUPFAM" id="SSF51556">
    <property type="entry name" value="Metallo-dependent hydrolases"/>
    <property type="match status" value="1"/>
</dbReference>
<dbReference type="InterPro" id="IPR032466">
    <property type="entry name" value="Metal_Hydrolase"/>
</dbReference>
<dbReference type="eggNOG" id="KOG1096">
    <property type="taxonomic scope" value="Eukaryota"/>
</dbReference>
<evidence type="ECO:0000313" key="3">
    <source>
        <dbReference type="Proteomes" id="UP000000689"/>
    </source>
</evidence>